<feature type="active site" description="Nucleophile" evidence="1">
    <location>
        <position position="179"/>
    </location>
</feature>
<keyword evidence="4" id="KW-1185">Reference proteome</keyword>
<proteinExistence type="predicted"/>
<dbReference type="PANTHER" id="PTHR11686:SF72">
    <property type="entry name" value="GAMMA-GLUTAMYL TRANSPEPTIDASE, ISOFORM A"/>
    <property type="match status" value="1"/>
</dbReference>
<evidence type="ECO:0000256" key="2">
    <source>
        <dbReference type="PIRSR" id="PIRSR600101-2"/>
    </source>
</evidence>
<dbReference type="InterPro" id="IPR000101">
    <property type="entry name" value="GGT_peptidase"/>
</dbReference>
<organism evidence="3 4">
    <name type="scientific">Gryllus longicercus</name>
    <dbReference type="NCBI Taxonomy" id="2509291"/>
    <lineage>
        <taxon>Eukaryota</taxon>
        <taxon>Metazoa</taxon>
        <taxon>Ecdysozoa</taxon>
        <taxon>Arthropoda</taxon>
        <taxon>Hexapoda</taxon>
        <taxon>Insecta</taxon>
        <taxon>Pterygota</taxon>
        <taxon>Neoptera</taxon>
        <taxon>Polyneoptera</taxon>
        <taxon>Orthoptera</taxon>
        <taxon>Ensifera</taxon>
        <taxon>Gryllidea</taxon>
        <taxon>Grylloidea</taxon>
        <taxon>Gryllidae</taxon>
        <taxon>Gryllinae</taxon>
        <taxon>Gryllus</taxon>
    </lineage>
</organism>
<name>A0AAN9Z7F5_9ORTH</name>
<feature type="binding site" evidence="2">
    <location>
        <begin position="197"/>
        <end position="199"/>
    </location>
    <ligand>
        <name>L-glutamate</name>
        <dbReference type="ChEBI" id="CHEBI:29985"/>
    </ligand>
</feature>
<dbReference type="GO" id="GO:0036374">
    <property type="term" value="F:glutathione hydrolase activity"/>
    <property type="evidence" value="ECO:0007669"/>
    <property type="project" value="InterPro"/>
</dbReference>
<dbReference type="PANTHER" id="PTHR11686">
    <property type="entry name" value="GAMMA GLUTAMYL TRANSPEPTIDASE"/>
    <property type="match status" value="1"/>
</dbReference>
<dbReference type="Proteomes" id="UP001378592">
    <property type="component" value="Unassembled WGS sequence"/>
</dbReference>
<dbReference type="GO" id="GO:0005886">
    <property type="term" value="C:plasma membrane"/>
    <property type="evidence" value="ECO:0007669"/>
    <property type="project" value="TreeGrafter"/>
</dbReference>
<sequence>MDGSLLQEGDIMKRPQLAQTLRIIAEEGVDAFYNGDLGRRFVKDVQDLQGIITMDDLSNYTVKWERPVTSQLSDGHTLYTVQLPGSGPLLAFIINILDSWIPTASLAATWQRIVEAFKFAYGRRTELGDPDFVDIDQLIKNLTSRDYAAGIRKSIFDDRTFQDPGYYGSVLSQPENHGTAHISVLAPNGDAVAVTSTVNLL</sequence>
<dbReference type="FunFam" id="1.10.246.130:FF:000001">
    <property type="entry name" value="Gamma-glutamyltransferase 5 isoform 1"/>
    <property type="match status" value="1"/>
</dbReference>
<evidence type="ECO:0008006" key="5">
    <source>
        <dbReference type="Google" id="ProtNLM"/>
    </source>
</evidence>
<dbReference type="SUPFAM" id="SSF56235">
    <property type="entry name" value="N-terminal nucleophile aminohydrolases (Ntn hydrolases)"/>
    <property type="match status" value="1"/>
</dbReference>
<accession>A0AAN9Z7F5</accession>
<gene>
    <name evidence="3" type="ORF">R5R35_002398</name>
</gene>
<evidence type="ECO:0000313" key="4">
    <source>
        <dbReference type="Proteomes" id="UP001378592"/>
    </source>
</evidence>
<protein>
    <recommendedName>
        <fullName evidence="5">Gamma-glutamyltransferase</fullName>
    </recommendedName>
</protein>
<dbReference type="EMBL" id="JAZDUA010000043">
    <property type="protein sequence ID" value="KAK7871153.1"/>
    <property type="molecule type" value="Genomic_DNA"/>
</dbReference>
<dbReference type="InterPro" id="IPR029055">
    <property type="entry name" value="Ntn_hydrolases_N"/>
</dbReference>
<reference evidence="3 4" key="1">
    <citation type="submission" date="2024-03" db="EMBL/GenBank/DDBJ databases">
        <title>The genome assembly and annotation of the cricket Gryllus longicercus Weissman &amp; Gray.</title>
        <authorList>
            <person name="Szrajer S."/>
            <person name="Gray D."/>
            <person name="Ylla G."/>
        </authorList>
    </citation>
    <scope>NUCLEOTIDE SEQUENCE [LARGE SCALE GENOMIC DNA]</scope>
    <source>
        <strain evidence="3">DAG 2021-001</strain>
        <tissue evidence="3">Whole body minus gut</tissue>
    </source>
</reference>
<dbReference type="Pfam" id="PF01019">
    <property type="entry name" value="G_glu_transpept"/>
    <property type="match status" value="1"/>
</dbReference>
<evidence type="ECO:0000256" key="1">
    <source>
        <dbReference type="PIRSR" id="PIRSR600101-1"/>
    </source>
</evidence>
<dbReference type="PRINTS" id="PR01210">
    <property type="entry name" value="GGTRANSPTASE"/>
</dbReference>
<comment type="caution">
    <text evidence="3">The sequence shown here is derived from an EMBL/GenBank/DDBJ whole genome shotgun (WGS) entry which is preliminary data.</text>
</comment>
<dbReference type="GO" id="GO:0006751">
    <property type="term" value="P:glutathione catabolic process"/>
    <property type="evidence" value="ECO:0007669"/>
    <property type="project" value="InterPro"/>
</dbReference>
<dbReference type="Gene3D" id="1.10.246.130">
    <property type="match status" value="1"/>
</dbReference>
<dbReference type="AlphaFoldDB" id="A0AAN9Z7F5"/>
<dbReference type="InterPro" id="IPR043138">
    <property type="entry name" value="GGT_lsub"/>
</dbReference>
<evidence type="ECO:0000313" key="3">
    <source>
        <dbReference type="EMBL" id="KAK7871153.1"/>
    </source>
</evidence>